<evidence type="ECO:0000313" key="2">
    <source>
        <dbReference type="EMBL" id="MFB9904727.1"/>
    </source>
</evidence>
<reference evidence="2 3" key="1">
    <citation type="submission" date="2024-09" db="EMBL/GenBank/DDBJ databases">
        <authorList>
            <person name="Sun Q."/>
            <person name="Mori K."/>
        </authorList>
    </citation>
    <scope>NUCLEOTIDE SEQUENCE [LARGE SCALE GENOMIC DNA]</scope>
    <source>
        <strain evidence="2 3">TBRC 7907</strain>
    </source>
</reference>
<dbReference type="RefSeq" id="WP_377851926.1">
    <property type="nucleotide sequence ID" value="NZ_JBHLZU010000010.1"/>
</dbReference>
<accession>A0ABV5ZV11</accession>
<dbReference type="PROSITE" id="PS51186">
    <property type="entry name" value="GNAT"/>
    <property type="match status" value="1"/>
</dbReference>
<keyword evidence="3" id="KW-1185">Reference proteome</keyword>
<comment type="caution">
    <text evidence="2">The sequence shown here is derived from an EMBL/GenBank/DDBJ whole genome shotgun (WGS) entry which is preliminary data.</text>
</comment>
<sequence>MTAASRVVWSAGAPLGLLALQGDRGVGWVALAPIPDYPGLARSQVSKPVDRDEDLSEVWSVTCSSVHRAARRQGVADALLAAAVEHAREAGARVVEGCPVGTEGVKRDSGSLYQGTLNLFLANGFELVERRGTRRALVRRAVA</sequence>
<evidence type="ECO:0000259" key="1">
    <source>
        <dbReference type="PROSITE" id="PS51186"/>
    </source>
</evidence>
<proteinExistence type="predicted"/>
<keyword evidence="2" id="KW-0012">Acyltransferase</keyword>
<feature type="domain" description="N-acetyltransferase" evidence="1">
    <location>
        <begin position="1"/>
        <end position="143"/>
    </location>
</feature>
<organism evidence="2 3">
    <name type="scientific">Allokutzneria oryzae</name>
    <dbReference type="NCBI Taxonomy" id="1378989"/>
    <lineage>
        <taxon>Bacteria</taxon>
        <taxon>Bacillati</taxon>
        <taxon>Actinomycetota</taxon>
        <taxon>Actinomycetes</taxon>
        <taxon>Pseudonocardiales</taxon>
        <taxon>Pseudonocardiaceae</taxon>
        <taxon>Allokutzneria</taxon>
    </lineage>
</organism>
<name>A0ABV5ZV11_9PSEU</name>
<dbReference type="InterPro" id="IPR031165">
    <property type="entry name" value="GNAT_YJDJ"/>
</dbReference>
<protein>
    <submittedName>
        <fullName evidence="2">GNAT family N-acetyltransferase</fullName>
        <ecNumber evidence="2">2.3.1.-</ecNumber>
    </submittedName>
</protein>
<evidence type="ECO:0000313" key="3">
    <source>
        <dbReference type="Proteomes" id="UP001589693"/>
    </source>
</evidence>
<dbReference type="GO" id="GO:0016746">
    <property type="term" value="F:acyltransferase activity"/>
    <property type="evidence" value="ECO:0007669"/>
    <property type="project" value="UniProtKB-KW"/>
</dbReference>
<dbReference type="InterPro" id="IPR016181">
    <property type="entry name" value="Acyl_CoA_acyltransferase"/>
</dbReference>
<gene>
    <name evidence="2" type="ORF">ACFFQA_12365</name>
</gene>
<dbReference type="InterPro" id="IPR000182">
    <property type="entry name" value="GNAT_dom"/>
</dbReference>
<dbReference type="EMBL" id="JBHLZU010000010">
    <property type="protein sequence ID" value="MFB9904727.1"/>
    <property type="molecule type" value="Genomic_DNA"/>
</dbReference>
<dbReference type="EC" id="2.3.1.-" evidence="2"/>
<keyword evidence="2" id="KW-0808">Transferase</keyword>
<dbReference type="SUPFAM" id="SSF55729">
    <property type="entry name" value="Acyl-CoA N-acyltransferases (Nat)"/>
    <property type="match status" value="1"/>
</dbReference>
<dbReference type="Gene3D" id="3.40.630.30">
    <property type="match status" value="1"/>
</dbReference>
<dbReference type="Proteomes" id="UP001589693">
    <property type="component" value="Unassembled WGS sequence"/>
</dbReference>
<dbReference type="Pfam" id="PF14542">
    <property type="entry name" value="Acetyltransf_CG"/>
    <property type="match status" value="1"/>
</dbReference>